<gene>
    <name evidence="2" type="ORF">RSO01_34550</name>
</gene>
<dbReference type="Proteomes" id="UP000321058">
    <property type="component" value="Unassembled WGS sequence"/>
</dbReference>
<dbReference type="GO" id="GO:0047661">
    <property type="term" value="F:amino-acid racemase activity"/>
    <property type="evidence" value="ECO:0007669"/>
    <property type="project" value="InterPro"/>
</dbReference>
<evidence type="ECO:0000256" key="1">
    <source>
        <dbReference type="ARBA" id="ARBA00038414"/>
    </source>
</evidence>
<protein>
    <recommendedName>
        <fullName evidence="4">Hydantoin racemase</fullName>
    </recommendedName>
</protein>
<keyword evidence="3" id="KW-1185">Reference proteome</keyword>
<dbReference type="EMBL" id="BKAJ01000061">
    <property type="protein sequence ID" value="GEP56289.1"/>
    <property type="molecule type" value="Genomic_DNA"/>
</dbReference>
<dbReference type="InterPro" id="IPR015942">
    <property type="entry name" value="Asp/Glu/hydantoin_racemase"/>
</dbReference>
<dbReference type="PANTHER" id="PTHR28047">
    <property type="entry name" value="PROTEIN DCG1"/>
    <property type="match status" value="1"/>
</dbReference>
<dbReference type="Pfam" id="PF01177">
    <property type="entry name" value="Asp_Glu_race"/>
    <property type="match status" value="1"/>
</dbReference>
<dbReference type="InterPro" id="IPR053714">
    <property type="entry name" value="Iso_Racemase_Enz_sf"/>
</dbReference>
<comment type="caution">
    <text evidence="2">The sequence shown here is derived from an EMBL/GenBank/DDBJ whole genome shotgun (WGS) entry which is preliminary data.</text>
</comment>
<evidence type="ECO:0008006" key="4">
    <source>
        <dbReference type="Google" id="ProtNLM"/>
    </source>
</evidence>
<dbReference type="AlphaFoldDB" id="A0A512NBG8"/>
<evidence type="ECO:0000313" key="3">
    <source>
        <dbReference type="Proteomes" id="UP000321058"/>
    </source>
</evidence>
<dbReference type="Gene3D" id="3.40.50.12500">
    <property type="match status" value="1"/>
</dbReference>
<organism evidence="2 3">
    <name type="scientific">Reyranella soli</name>
    <dbReference type="NCBI Taxonomy" id="1230389"/>
    <lineage>
        <taxon>Bacteria</taxon>
        <taxon>Pseudomonadati</taxon>
        <taxon>Pseudomonadota</taxon>
        <taxon>Alphaproteobacteria</taxon>
        <taxon>Hyphomicrobiales</taxon>
        <taxon>Reyranellaceae</taxon>
        <taxon>Reyranella</taxon>
    </lineage>
</organism>
<name>A0A512NBG8_9HYPH</name>
<dbReference type="OrthoDB" id="9791723at2"/>
<reference evidence="2 3" key="1">
    <citation type="submission" date="2019-07" db="EMBL/GenBank/DDBJ databases">
        <title>Whole genome shotgun sequence of Reyranella soli NBRC 108950.</title>
        <authorList>
            <person name="Hosoyama A."/>
            <person name="Uohara A."/>
            <person name="Ohji S."/>
            <person name="Ichikawa N."/>
        </authorList>
    </citation>
    <scope>NUCLEOTIDE SEQUENCE [LARGE SCALE GENOMIC DNA]</scope>
    <source>
        <strain evidence="2 3">NBRC 108950</strain>
    </source>
</reference>
<evidence type="ECO:0000313" key="2">
    <source>
        <dbReference type="EMBL" id="GEP56289.1"/>
    </source>
</evidence>
<accession>A0A512NBG8</accession>
<proteinExistence type="inferred from homology"/>
<comment type="similarity">
    <text evidence="1">Belongs to the HyuE racemase family.</text>
</comment>
<dbReference type="InterPro" id="IPR052186">
    <property type="entry name" value="Hydantoin_racemase-like"/>
</dbReference>
<dbReference type="RefSeq" id="WP_147150359.1">
    <property type="nucleotide sequence ID" value="NZ_BKAJ01000061.1"/>
</dbReference>
<sequence>MARIWYQSFVHPVEQAPYIERLQAMLTKVASPGISFEVHGLDPPDHSFHALSEFRCAAQVIGNALAAEKAGYDAFVIGHFQEPGLIEIKGAVDIPVIGLGEANLLAALSMGGRLGLVTIDPVFVPWHDRQIRMHGFGERYAGTQALKMNLPSFMKAFTDETAYAQVRSQFVTQVKPLIEKGAEVIIPAGGLPMLLFARESPFVIDDAPVLNGIAIVAKATEMAISLRAITNVVVSRRGTYAKAPPAAISEFQARLR</sequence>
<dbReference type="PANTHER" id="PTHR28047:SF5">
    <property type="entry name" value="PROTEIN DCG1"/>
    <property type="match status" value="1"/>
</dbReference>